<dbReference type="KEGG" id="plyc:GXP70_18200"/>
<keyword evidence="2" id="KW-1185">Reference proteome</keyword>
<reference evidence="1 2" key="1">
    <citation type="submission" date="2020-01" db="EMBL/GenBank/DDBJ databases">
        <title>Paenibacillus sp. nov., isolated from tomato rhizosphere.</title>
        <authorList>
            <person name="Weon H.-Y."/>
            <person name="Lee S.A."/>
        </authorList>
    </citation>
    <scope>NUCLEOTIDE SEQUENCE [LARGE SCALE GENOMIC DNA]</scope>
    <source>
        <strain evidence="1 2">12200R-189</strain>
    </source>
</reference>
<accession>A0A6C0G6T1</accession>
<dbReference type="AlphaFoldDB" id="A0A6C0G6T1"/>
<organism evidence="1 2">
    <name type="scientific">Paenibacillus lycopersici</name>
    <dbReference type="NCBI Taxonomy" id="2704462"/>
    <lineage>
        <taxon>Bacteria</taxon>
        <taxon>Bacillati</taxon>
        <taxon>Bacillota</taxon>
        <taxon>Bacilli</taxon>
        <taxon>Bacillales</taxon>
        <taxon>Paenibacillaceae</taxon>
        <taxon>Paenibacillus</taxon>
    </lineage>
</organism>
<protein>
    <submittedName>
        <fullName evidence="1">Uncharacterized protein</fullName>
    </submittedName>
</protein>
<dbReference type="EMBL" id="CP048209">
    <property type="protein sequence ID" value="QHT61715.1"/>
    <property type="molecule type" value="Genomic_DNA"/>
</dbReference>
<dbReference type="Proteomes" id="UP000476064">
    <property type="component" value="Chromosome"/>
</dbReference>
<dbReference type="RefSeq" id="WP_162358154.1">
    <property type="nucleotide sequence ID" value="NZ_CP048209.1"/>
</dbReference>
<evidence type="ECO:0000313" key="1">
    <source>
        <dbReference type="EMBL" id="QHT61715.1"/>
    </source>
</evidence>
<proteinExistence type="predicted"/>
<gene>
    <name evidence="1" type="ORF">GXP70_18200</name>
</gene>
<evidence type="ECO:0000313" key="2">
    <source>
        <dbReference type="Proteomes" id="UP000476064"/>
    </source>
</evidence>
<name>A0A6C0G6T1_9BACL</name>
<sequence>MEKFIVKLQRALFPENSSLLISNRDKTLYQQLPYEGPLVKAIGDRDKVYLEVSQRADGVLVLHREVKAKW</sequence>